<protein>
    <recommendedName>
        <fullName evidence="1">FH2 domain-containing protein</fullName>
    </recommendedName>
</protein>
<dbReference type="Gene3D" id="1.20.58.2220">
    <property type="entry name" value="Formin, FH2 domain"/>
    <property type="match status" value="1"/>
</dbReference>
<accession>A0A0B1SZ60</accession>
<organism evidence="2 3">
    <name type="scientific">Oesophagostomum dentatum</name>
    <name type="common">Nodular worm</name>
    <dbReference type="NCBI Taxonomy" id="61180"/>
    <lineage>
        <taxon>Eukaryota</taxon>
        <taxon>Metazoa</taxon>
        <taxon>Ecdysozoa</taxon>
        <taxon>Nematoda</taxon>
        <taxon>Chromadorea</taxon>
        <taxon>Rhabditida</taxon>
        <taxon>Rhabditina</taxon>
        <taxon>Rhabditomorpha</taxon>
        <taxon>Strongyloidea</taxon>
        <taxon>Strongylidae</taxon>
        <taxon>Oesophagostomum</taxon>
    </lineage>
</organism>
<dbReference type="InterPro" id="IPR042201">
    <property type="entry name" value="FH2_Formin_sf"/>
</dbReference>
<evidence type="ECO:0000313" key="2">
    <source>
        <dbReference type="EMBL" id="KHJ88797.1"/>
    </source>
</evidence>
<dbReference type="InterPro" id="IPR015425">
    <property type="entry name" value="FH2_Formin"/>
</dbReference>
<dbReference type="EMBL" id="KN555183">
    <property type="protein sequence ID" value="KHJ88797.1"/>
    <property type="molecule type" value="Genomic_DNA"/>
</dbReference>
<sequence>LFERAEPTTISRFSTERRSLRERSSSDVTFDLPQQKALNLEIVLAKLRPLTVMDLISRLESSNNESISIDLLSSLVKYFPTDEEVLLYKNASRDQVKRSCDILCWEAARRPALKIRAELAIAKEQILSDQKNASNLRLVDLMAQYVEFDTIALENVLAALHSARSITLNDVEAALKELNASVTRLKEQLTSRAAGETSLLEEYEPFLESAKTKGSNLLGEVQALRAVETSLQMFLCANTMKLEEIISVTADGLSMLSSSIKDRAAIKLRSLSIGSTPRQTAGRERFALHRRSLQPSRPSVETMRQMFLEAANQ</sequence>
<feature type="non-terminal residue" evidence="2">
    <location>
        <position position="1"/>
    </location>
</feature>
<evidence type="ECO:0000313" key="3">
    <source>
        <dbReference type="Proteomes" id="UP000053660"/>
    </source>
</evidence>
<keyword evidence="3" id="KW-1185">Reference proteome</keyword>
<dbReference type="OrthoDB" id="1668162at2759"/>
<reference evidence="2 3" key="1">
    <citation type="submission" date="2014-03" db="EMBL/GenBank/DDBJ databases">
        <title>Draft genome of the hookworm Oesophagostomum dentatum.</title>
        <authorList>
            <person name="Mitreva M."/>
        </authorList>
    </citation>
    <scope>NUCLEOTIDE SEQUENCE [LARGE SCALE GENOMIC DNA]</scope>
    <source>
        <strain evidence="2 3">OD-Hann</strain>
    </source>
</reference>
<gene>
    <name evidence="2" type="ORF">OESDEN_11400</name>
</gene>
<dbReference type="AlphaFoldDB" id="A0A0B1SZ60"/>
<dbReference type="SUPFAM" id="SSF101447">
    <property type="entry name" value="Formin homology 2 domain (FH2 domain)"/>
    <property type="match status" value="1"/>
</dbReference>
<evidence type="ECO:0000259" key="1">
    <source>
        <dbReference type="Pfam" id="PF02181"/>
    </source>
</evidence>
<dbReference type="Gene3D" id="1.20.58.630">
    <property type="match status" value="1"/>
</dbReference>
<feature type="domain" description="FH2" evidence="1">
    <location>
        <begin position="2"/>
        <end position="130"/>
    </location>
</feature>
<dbReference type="Pfam" id="PF02181">
    <property type="entry name" value="FH2"/>
    <property type="match status" value="1"/>
</dbReference>
<proteinExistence type="predicted"/>
<dbReference type="Proteomes" id="UP000053660">
    <property type="component" value="Unassembled WGS sequence"/>
</dbReference>
<name>A0A0B1SZ60_OESDE</name>